<feature type="compositionally biased region" description="Low complexity" evidence="9">
    <location>
        <begin position="61"/>
        <end position="93"/>
    </location>
</feature>
<keyword evidence="7" id="KW-0804">Transcription</keyword>
<evidence type="ECO:0000256" key="5">
    <source>
        <dbReference type="ARBA" id="ARBA00023015"/>
    </source>
</evidence>
<evidence type="ECO:0000256" key="7">
    <source>
        <dbReference type="ARBA" id="ARBA00023163"/>
    </source>
</evidence>
<feature type="domain" description="C2H2-type" evidence="10">
    <location>
        <begin position="106"/>
        <end position="135"/>
    </location>
</feature>
<evidence type="ECO:0000313" key="11">
    <source>
        <dbReference type="EMBL" id="VCW98274.1"/>
    </source>
</evidence>
<evidence type="ECO:0000313" key="12">
    <source>
        <dbReference type="Proteomes" id="UP000269945"/>
    </source>
</evidence>
<sequence length="138" mass="13652">ADLRGGSGEGFGENSGEALRVSSGSAGPTRGSDPTLGSEPAPASSAADISGPAHSSGELGVPGAPDVPGAPAVPGEVPGEAPGAGPAPATGPVPRRRPVTPAAKRHRCPFPGCNKAYYKSSHLKSHQRTHTGERPFSC</sequence>
<dbReference type="Proteomes" id="UP000269945">
    <property type="component" value="Unassembled WGS sequence"/>
</dbReference>
<keyword evidence="6" id="KW-0238">DNA-binding</keyword>
<dbReference type="PROSITE" id="PS00028">
    <property type="entry name" value="ZINC_FINGER_C2H2_1"/>
    <property type="match status" value="1"/>
</dbReference>
<name>A0A9X9LWU3_GULGU</name>
<reference evidence="11 12" key="1">
    <citation type="submission" date="2018-10" db="EMBL/GenBank/DDBJ databases">
        <authorList>
            <person name="Ekblom R."/>
            <person name="Jareborg N."/>
        </authorList>
    </citation>
    <scope>NUCLEOTIDE SEQUENCE [LARGE SCALE GENOMIC DNA]</scope>
    <source>
        <tissue evidence="11">Muscle</tissue>
    </source>
</reference>
<dbReference type="GO" id="GO:0008270">
    <property type="term" value="F:zinc ion binding"/>
    <property type="evidence" value="ECO:0007669"/>
    <property type="project" value="UniProtKB-KW"/>
</dbReference>
<evidence type="ECO:0000256" key="2">
    <source>
        <dbReference type="ARBA" id="ARBA00022737"/>
    </source>
</evidence>
<dbReference type="GO" id="GO:0000981">
    <property type="term" value="F:DNA-binding transcription factor activity, RNA polymerase II-specific"/>
    <property type="evidence" value="ECO:0007669"/>
    <property type="project" value="TreeGrafter"/>
</dbReference>
<dbReference type="GO" id="GO:0000978">
    <property type="term" value="F:RNA polymerase II cis-regulatory region sequence-specific DNA binding"/>
    <property type="evidence" value="ECO:0007669"/>
    <property type="project" value="TreeGrafter"/>
</dbReference>
<keyword evidence="1" id="KW-0479">Metal-binding</keyword>
<feature type="compositionally biased region" description="Gly residues" evidence="9">
    <location>
        <begin position="1"/>
        <end position="13"/>
    </location>
</feature>
<keyword evidence="12" id="KW-1185">Reference proteome</keyword>
<evidence type="ECO:0000256" key="9">
    <source>
        <dbReference type="SAM" id="MobiDB-lite"/>
    </source>
</evidence>
<keyword evidence="2" id="KW-0677">Repeat</keyword>
<feature type="non-terminal residue" evidence="11">
    <location>
        <position position="138"/>
    </location>
</feature>
<comment type="caution">
    <text evidence="11">The sequence shown here is derived from an EMBL/GenBank/DDBJ whole genome shotgun (WGS) entry which is preliminary data.</text>
</comment>
<dbReference type="PANTHER" id="PTHR23235">
    <property type="entry name" value="KRUEPPEL-LIKE TRANSCRIPTION FACTOR"/>
    <property type="match status" value="1"/>
</dbReference>
<feature type="non-terminal residue" evidence="11">
    <location>
        <position position="1"/>
    </location>
</feature>
<organism evidence="11 12">
    <name type="scientific">Gulo gulo</name>
    <name type="common">Wolverine</name>
    <name type="synonym">Gluton</name>
    <dbReference type="NCBI Taxonomy" id="48420"/>
    <lineage>
        <taxon>Eukaryota</taxon>
        <taxon>Metazoa</taxon>
        <taxon>Chordata</taxon>
        <taxon>Craniata</taxon>
        <taxon>Vertebrata</taxon>
        <taxon>Euteleostomi</taxon>
        <taxon>Mammalia</taxon>
        <taxon>Eutheria</taxon>
        <taxon>Laurasiatheria</taxon>
        <taxon>Carnivora</taxon>
        <taxon>Caniformia</taxon>
        <taxon>Musteloidea</taxon>
        <taxon>Mustelidae</taxon>
        <taxon>Guloninae</taxon>
        <taxon>Gulo</taxon>
    </lineage>
</organism>
<dbReference type="PANTHER" id="PTHR23235:SF59">
    <property type="entry name" value="KRUEPPEL-LIKE FACTOR 14"/>
    <property type="match status" value="1"/>
</dbReference>
<evidence type="ECO:0000256" key="8">
    <source>
        <dbReference type="PROSITE-ProRule" id="PRU00042"/>
    </source>
</evidence>
<evidence type="ECO:0000259" key="10">
    <source>
        <dbReference type="PROSITE" id="PS50157"/>
    </source>
</evidence>
<keyword evidence="5" id="KW-0805">Transcription regulation</keyword>
<proteinExistence type="predicted"/>
<keyword evidence="3 8" id="KW-0863">Zinc-finger</keyword>
<evidence type="ECO:0000256" key="1">
    <source>
        <dbReference type="ARBA" id="ARBA00022723"/>
    </source>
</evidence>
<evidence type="ECO:0000256" key="3">
    <source>
        <dbReference type="ARBA" id="ARBA00022771"/>
    </source>
</evidence>
<protein>
    <recommendedName>
        <fullName evidence="10">C2H2-type domain-containing protein</fullName>
    </recommendedName>
</protein>
<evidence type="ECO:0000256" key="4">
    <source>
        <dbReference type="ARBA" id="ARBA00022833"/>
    </source>
</evidence>
<dbReference type="SMART" id="SM00355">
    <property type="entry name" value="ZnF_C2H2"/>
    <property type="match status" value="1"/>
</dbReference>
<dbReference type="AlphaFoldDB" id="A0A9X9LWU3"/>
<dbReference type="SUPFAM" id="SSF57667">
    <property type="entry name" value="beta-beta-alpha zinc fingers"/>
    <property type="match status" value="1"/>
</dbReference>
<dbReference type="Gene3D" id="3.30.160.60">
    <property type="entry name" value="Classic Zinc Finger"/>
    <property type="match status" value="1"/>
</dbReference>
<evidence type="ECO:0000256" key="6">
    <source>
        <dbReference type="ARBA" id="ARBA00023125"/>
    </source>
</evidence>
<dbReference type="EMBL" id="CYRY02024996">
    <property type="protein sequence ID" value="VCW98274.1"/>
    <property type="molecule type" value="Genomic_DNA"/>
</dbReference>
<dbReference type="InterPro" id="IPR036236">
    <property type="entry name" value="Znf_C2H2_sf"/>
</dbReference>
<feature type="compositionally biased region" description="Basic residues" evidence="9">
    <location>
        <begin position="94"/>
        <end position="108"/>
    </location>
</feature>
<dbReference type="FunFam" id="3.30.160.60:FF:000232">
    <property type="entry name" value="Krueppel-like factor 9"/>
    <property type="match status" value="1"/>
</dbReference>
<dbReference type="PROSITE" id="PS50157">
    <property type="entry name" value="ZINC_FINGER_C2H2_2"/>
    <property type="match status" value="1"/>
</dbReference>
<accession>A0A9X9LWU3</accession>
<gene>
    <name evidence="11" type="ORF">BN2614_LOCUS1</name>
</gene>
<dbReference type="InterPro" id="IPR013087">
    <property type="entry name" value="Znf_C2H2_type"/>
</dbReference>
<feature type="region of interest" description="Disordered" evidence="9">
    <location>
        <begin position="1"/>
        <end position="112"/>
    </location>
</feature>
<keyword evidence="4" id="KW-0862">Zinc</keyword>